<evidence type="ECO:0000259" key="2">
    <source>
        <dbReference type="Pfam" id="PF02668"/>
    </source>
</evidence>
<comment type="caution">
    <text evidence="3">The sequence shown here is derived from an EMBL/GenBank/DDBJ whole genome shotgun (WGS) entry which is preliminary data.</text>
</comment>
<dbReference type="InterPro" id="IPR003819">
    <property type="entry name" value="TauD/TfdA-like"/>
</dbReference>
<dbReference type="SUPFAM" id="SSF51197">
    <property type="entry name" value="Clavaminate synthase-like"/>
    <property type="match status" value="1"/>
</dbReference>
<proteinExistence type="predicted"/>
<dbReference type="Proteomes" id="UP001465668">
    <property type="component" value="Unassembled WGS sequence"/>
</dbReference>
<evidence type="ECO:0000256" key="1">
    <source>
        <dbReference type="ARBA" id="ARBA00023002"/>
    </source>
</evidence>
<keyword evidence="4" id="KW-1185">Reference proteome</keyword>
<accession>A0ABR2Y3Q2</accession>
<keyword evidence="1" id="KW-0560">Oxidoreductase</keyword>
<dbReference type="EMBL" id="JARVKM010000005">
    <property type="protein sequence ID" value="KAK9780688.1"/>
    <property type="molecule type" value="Genomic_DNA"/>
</dbReference>
<name>A0ABR2Y3Q2_9PEZI</name>
<reference evidence="3 4" key="1">
    <citation type="submission" date="2024-02" db="EMBL/GenBank/DDBJ databases">
        <title>First draft genome assembly of two strains of Seiridium cardinale.</title>
        <authorList>
            <person name="Emiliani G."/>
            <person name="Scali E."/>
        </authorList>
    </citation>
    <scope>NUCLEOTIDE SEQUENCE [LARGE SCALE GENOMIC DNA]</scope>
    <source>
        <strain evidence="3 4">BM-138-000479</strain>
    </source>
</reference>
<evidence type="ECO:0000313" key="3">
    <source>
        <dbReference type="EMBL" id="KAK9780688.1"/>
    </source>
</evidence>
<evidence type="ECO:0000313" key="4">
    <source>
        <dbReference type="Proteomes" id="UP001465668"/>
    </source>
</evidence>
<dbReference type="Gene3D" id="3.60.130.10">
    <property type="entry name" value="Clavaminate synthase-like"/>
    <property type="match status" value="1"/>
</dbReference>
<protein>
    <submittedName>
        <fullName evidence="3">Clavaminate synthase-like protein</fullName>
    </submittedName>
</protein>
<feature type="domain" description="TauD/TfdA-like" evidence="2">
    <location>
        <begin position="246"/>
        <end position="388"/>
    </location>
</feature>
<organism evidence="3 4">
    <name type="scientific">Seiridium cardinale</name>
    <dbReference type="NCBI Taxonomy" id="138064"/>
    <lineage>
        <taxon>Eukaryota</taxon>
        <taxon>Fungi</taxon>
        <taxon>Dikarya</taxon>
        <taxon>Ascomycota</taxon>
        <taxon>Pezizomycotina</taxon>
        <taxon>Sordariomycetes</taxon>
        <taxon>Xylariomycetidae</taxon>
        <taxon>Amphisphaeriales</taxon>
        <taxon>Sporocadaceae</taxon>
        <taxon>Seiridium</taxon>
    </lineage>
</organism>
<dbReference type="Pfam" id="PF02668">
    <property type="entry name" value="TauD"/>
    <property type="match status" value="1"/>
</dbReference>
<sequence length="447" mass="50953">MSVPSRNLTILKVSVLWDGYGLEVHFHDNKFAFHSQWLYDARGDRNTSRSVDQAFSVGETDARIRKATLGKTIITTLHVEWEDRSATDFPAAWVRVFAPLVARPLEKSKGQYQTKNIGWTTDTVKIQELDWNIIFPPQDPTCGLKDDVRIKITELLLYSSSESIIKVTNSPEPDITCEKAGKDNFVTQVLKQIFDHVFTRPNQALDSSLKLRDNCGEDRMQEASIPPGYRVDHVILPRVDQAQYESFIKQPAQIMGLYCLEGESLITFASGIAAWDTLNYEEPEDAHFLTDISAVIGHVVETPNSSMYQATSEPAVVLNYNEHVKHIRWNCHRAGFLAAPFEKFSRARKTYQKYQEIMQRPSHQLKIKFKPGDMYIWNNHFTLNGRESVLTAPHMSIGDIVPMHVVSEKYRSMQIKRLEKLVPASWLAHVPSPQLCDMAKLLGMSES</sequence>
<dbReference type="InterPro" id="IPR042098">
    <property type="entry name" value="TauD-like_sf"/>
</dbReference>
<gene>
    <name evidence="3" type="ORF">SCAR479_01874</name>
</gene>